<name>A0A1L7X0X9_9HELO</name>
<evidence type="ECO:0000256" key="2">
    <source>
        <dbReference type="SAM" id="MobiDB-lite"/>
    </source>
</evidence>
<evidence type="ECO:0000256" key="1">
    <source>
        <dbReference type="ARBA" id="ARBA00023242"/>
    </source>
</evidence>
<dbReference type="GO" id="GO:0000981">
    <property type="term" value="F:DNA-binding transcription factor activity, RNA polymerase II-specific"/>
    <property type="evidence" value="ECO:0007669"/>
    <property type="project" value="InterPro"/>
</dbReference>
<feature type="compositionally biased region" description="Low complexity" evidence="2">
    <location>
        <begin position="237"/>
        <end position="248"/>
    </location>
</feature>
<organism evidence="4 5">
    <name type="scientific">Phialocephala subalpina</name>
    <dbReference type="NCBI Taxonomy" id="576137"/>
    <lineage>
        <taxon>Eukaryota</taxon>
        <taxon>Fungi</taxon>
        <taxon>Dikarya</taxon>
        <taxon>Ascomycota</taxon>
        <taxon>Pezizomycotina</taxon>
        <taxon>Leotiomycetes</taxon>
        <taxon>Helotiales</taxon>
        <taxon>Mollisiaceae</taxon>
        <taxon>Phialocephala</taxon>
        <taxon>Phialocephala fortinii species complex</taxon>
    </lineage>
</organism>
<feature type="region of interest" description="Disordered" evidence="2">
    <location>
        <begin position="89"/>
        <end position="263"/>
    </location>
</feature>
<feature type="compositionally biased region" description="Basic and acidic residues" evidence="2">
    <location>
        <begin position="179"/>
        <end position="194"/>
    </location>
</feature>
<feature type="compositionally biased region" description="Polar residues" evidence="2">
    <location>
        <begin position="161"/>
        <end position="178"/>
    </location>
</feature>
<dbReference type="EMBL" id="FJOG01000012">
    <property type="protein sequence ID" value="CZR58676.1"/>
    <property type="molecule type" value="Genomic_DNA"/>
</dbReference>
<dbReference type="InterPro" id="IPR036864">
    <property type="entry name" value="Zn2-C6_fun-type_DNA-bd_sf"/>
</dbReference>
<evidence type="ECO:0000313" key="4">
    <source>
        <dbReference type="EMBL" id="CZR58676.1"/>
    </source>
</evidence>
<dbReference type="OrthoDB" id="3553697at2759"/>
<protein>
    <recommendedName>
        <fullName evidence="3">Zn(2)-C6 fungal-type domain-containing protein</fullName>
    </recommendedName>
</protein>
<dbReference type="SUPFAM" id="SSF57701">
    <property type="entry name" value="Zn2/Cys6 DNA-binding domain"/>
    <property type="match status" value="2"/>
</dbReference>
<proteinExistence type="predicted"/>
<feature type="region of interest" description="Disordered" evidence="2">
    <location>
        <begin position="1"/>
        <end position="73"/>
    </location>
</feature>
<feature type="compositionally biased region" description="Polar residues" evidence="2">
    <location>
        <begin position="1"/>
        <end position="14"/>
    </location>
</feature>
<evidence type="ECO:0000259" key="3">
    <source>
        <dbReference type="PROSITE" id="PS50048"/>
    </source>
</evidence>
<feature type="region of interest" description="Disordered" evidence="2">
    <location>
        <begin position="297"/>
        <end position="323"/>
    </location>
</feature>
<keyword evidence="5" id="KW-1185">Reference proteome</keyword>
<feature type="domain" description="Zn(2)-C6 fungal-type" evidence="3">
    <location>
        <begin position="537"/>
        <end position="564"/>
    </location>
</feature>
<dbReference type="InterPro" id="IPR001138">
    <property type="entry name" value="Zn2Cys6_DnaBD"/>
</dbReference>
<keyword evidence="1" id="KW-0539">Nucleus</keyword>
<evidence type="ECO:0000313" key="5">
    <source>
        <dbReference type="Proteomes" id="UP000184330"/>
    </source>
</evidence>
<dbReference type="AlphaFoldDB" id="A0A1L7X0X9"/>
<sequence length="580" mass="64459">MAGRTTTLQRAADSSNDKYQEHQQRRKTARRVANPAPRRTARHRQAKLMPSVETYTPAPELEPTPAVISDSESDFKDLDAIMGKDEAAAAKAKRLLSNQPRRETATADPSRVSSEKQGSARNQPDEESTDQASQFNPSAESDRESTESDESDHPRKRSRLDNGQASNSKIASSTSVGRQSERYDPRESSSKDVHTLLPTSPVPSHQARLARGYTNSGGRSRLRGVRVEPGPSQIPTGRPNRGGRVVGRQDPGEGSSRAVHRQATDSVQYLHSLTRNMLRAAPPPEMTSLVDRTKQELGTRAPSSGQAESSLATRPNETHDSARGFSRDFRTMVVHFHPPSSQVVELHTEFVFNLADCRNERNGLDGTSSKSKQKAVDPSQKCQSWFKFRRNCDPAAGGSCGACTRTKSKCIPRNTQKPTAQEIEEPPAAEFSGSKLWEKCRSCAALDKQCIFNEDEDDCQNCKKRGWKCQPQMAPKPKKRKPYGGRFQDVKLKCHYCVKYKAHCDGANPKCGHCAKWNYKCYPPGTEQPKKVPKDEKCKRCRQLKLACHENKPCPRCVEQGIECGMTAKEEKLHAAFLGD</sequence>
<reference evidence="4 5" key="1">
    <citation type="submission" date="2016-03" db="EMBL/GenBank/DDBJ databases">
        <authorList>
            <person name="Ploux O."/>
        </authorList>
    </citation>
    <scope>NUCLEOTIDE SEQUENCE [LARGE SCALE GENOMIC DNA]</scope>
    <source>
        <strain evidence="4 5">UAMH 11012</strain>
    </source>
</reference>
<dbReference type="Proteomes" id="UP000184330">
    <property type="component" value="Unassembled WGS sequence"/>
</dbReference>
<feature type="compositionally biased region" description="Polar residues" evidence="2">
    <location>
        <begin position="301"/>
        <end position="315"/>
    </location>
</feature>
<dbReference type="GO" id="GO:0008270">
    <property type="term" value="F:zinc ion binding"/>
    <property type="evidence" value="ECO:0007669"/>
    <property type="project" value="InterPro"/>
</dbReference>
<gene>
    <name evidence="4" type="ORF">PAC_08568</name>
</gene>
<dbReference type="PROSITE" id="PS50048">
    <property type="entry name" value="ZN2_CY6_FUNGAL_2"/>
    <property type="match status" value="1"/>
</dbReference>
<feature type="compositionally biased region" description="Polar residues" evidence="2">
    <location>
        <begin position="130"/>
        <end position="139"/>
    </location>
</feature>
<accession>A0A1L7X0X9</accession>
<feature type="compositionally biased region" description="Polar residues" evidence="2">
    <location>
        <begin position="111"/>
        <end position="122"/>
    </location>
</feature>
<dbReference type="Pfam" id="PF00172">
    <property type="entry name" value="Zn_clus"/>
    <property type="match status" value="2"/>
</dbReference>